<evidence type="ECO:0000313" key="2">
    <source>
        <dbReference type="EMBL" id="MFD0726761.1"/>
    </source>
</evidence>
<comment type="caution">
    <text evidence="2">The sequence shown here is derived from an EMBL/GenBank/DDBJ whole genome shotgun (WGS) entry which is preliminary data.</text>
</comment>
<dbReference type="Proteomes" id="UP001597110">
    <property type="component" value="Unassembled WGS sequence"/>
</dbReference>
<proteinExistence type="predicted"/>
<keyword evidence="1" id="KW-0472">Membrane</keyword>
<name>A0ABW2YEF3_9GAMM</name>
<keyword evidence="1" id="KW-1133">Transmembrane helix</keyword>
<evidence type="ECO:0000313" key="3">
    <source>
        <dbReference type="Proteomes" id="UP001597110"/>
    </source>
</evidence>
<gene>
    <name evidence="2" type="ORF">ACFQ0E_14255</name>
</gene>
<organism evidence="2 3">
    <name type="scientific">Lysobacter brunescens</name>
    <dbReference type="NCBI Taxonomy" id="262323"/>
    <lineage>
        <taxon>Bacteria</taxon>
        <taxon>Pseudomonadati</taxon>
        <taxon>Pseudomonadota</taxon>
        <taxon>Gammaproteobacteria</taxon>
        <taxon>Lysobacterales</taxon>
        <taxon>Lysobacteraceae</taxon>
        <taxon>Lysobacter</taxon>
    </lineage>
</organism>
<feature type="transmembrane region" description="Helical" evidence="1">
    <location>
        <begin position="20"/>
        <end position="36"/>
    </location>
</feature>
<keyword evidence="3" id="KW-1185">Reference proteome</keyword>
<feature type="transmembrane region" description="Helical" evidence="1">
    <location>
        <begin position="48"/>
        <end position="66"/>
    </location>
</feature>
<accession>A0ABW2YEF3</accession>
<protein>
    <submittedName>
        <fullName evidence="2">Uncharacterized protein</fullName>
    </submittedName>
</protein>
<sequence>MTCFLVKELIKWREHMRSMLTWLAAAASLIGLFFTLRPPNGDLTPVQVGVVILVLITFGGAAFSEIRQERKRAIKKYKNSAAINDYMYEMLKNSGRCEICSRDASWVLDKRIHFLLEGKASRGELTFLVHHSTSEIKALADRGAEVIEYGRLGFEPITRFTVVNAGNIASSYVAIGRQKPNEHHVIEEVDSSHPMYSMARDLVRSIRIANDQSKK</sequence>
<keyword evidence="1" id="KW-0812">Transmembrane</keyword>
<dbReference type="EMBL" id="JBHTIF010000003">
    <property type="protein sequence ID" value="MFD0726761.1"/>
    <property type="molecule type" value="Genomic_DNA"/>
</dbReference>
<evidence type="ECO:0000256" key="1">
    <source>
        <dbReference type="SAM" id="Phobius"/>
    </source>
</evidence>
<reference evidence="3" key="1">
    <citation type="journal article" date="2019" name="Int. J. Syst. Evol. Microbiol.">
        <title>The Global Catalogue of Microorganisms (GCM) 10K type strain sequencing project: providing services to taxonomists for standard genome sequencing and annotation.</title>
        <authorList>
            <consortium name="The Broad Institute Genomics Platform"/>
            <consortium name="The Broad Institute Genome Sequencing Center for Infectious Disease"/>
            <person name="Wu L."/>
            <person name="Ma J."/>
        </authorList>
    </citation>
    <scope>NUCLEOTIDE SEQUENCE [LARGE SCALE GENOMIC DNA]</scope>
    <source>
        <strain evidence="3">CCUG 55585</strain>
    </source>
</reference>
<dbReference type="RefSeq" id="WP_386824916.1">
    <property type="nucleotide sequence ID" value="NZ_JBHTIF010000003.1"/>
</dbReference>